<evidence type="ECO:0000313" key="5">
    <source>
        <dbReference type="EMBL" id="SMQ59231.1"/>
    </source>
</evidence>
<dbReference type="PROSITE" id="PS50886">
    <property type="entry name" value="TRBD"/>
    <property type="match status" value="1"/>
</dbReference>
<evidence type="ECO:0000259" key="4">
    <source>
        <dbReference type="PROSITE" id="PS50886"/>
    </source>
</evidence>
<proteinExistence type="predicted"/>
<keyword evidence="6" id="KW-1185">Reference proteome</keyword>
<reference evidence="6" key="1">
    <citation type="submission" date="2017-04" db="EMBL/GenBank/DDBJ databases">
        <authorList>
            <person name="Varghese N."/>
            <person name="Submissions S."/>
        </authorList>
    </citation>
    <scope>NUCLEOTIDE SEQUENCE [LARGE SCALE GENOMIC DNA]</scope>
    <source>
        <strain evidence="6">UI2</strain>
    </source>
</reference>
<dbReference type="Gene3D" id="2.40.50.140">
    <property type="entry name" value="Nucleic acid-binding proteins"/>
    <property type="match status" value="1"/>
</dbReference>
<dbReference type="EMBL" id="FXWL01000001">
    <property type="protein sequence ID" value="SMQ59231.1"/>
    <property type="molecule type" value="Genomic_DNA"/>
</dbReference>
<dbReference type="NCBIfam" id="NF007495">
    <property type="entry name" value="PRK10089.1-4"/>
    <property type="match status" value="1"/>
</dbReference>
<dbReference type="GeneID" id="303000326"/>
<dbReference type="PANTHER" id="PTHR11586">
    <property type="entry name" value="TRNA-AMINOACYLATION COFACTOR ARC1 FAMILY MEMBER"/>
    <property type="match status" value="1"/>
</dbReference>
<dbReference type="Proteomes" id="UP000194469">
    <property type="component" value="Unassembled WGS sequence"/>
</dbReference>
<evidence type="ECO:0000256" key="3">
    <source>
        <dbReference type="PROSITE-ProRule" id="PRU00209"/>
    </source>
</evidence>
<dbReference type="InterPro" id="IPR008231">
    <property type="entry name" value="CsaA"/>
</dbReference>
<accession>A0A1Y6EDF1</accession>
<gene>
    <name evidence="5" type="ORF">SAMN06295984_0242</name>
</gene>
<dbReference type="InterPro" id="IPR051270">
    <property type="entry name" value="Tyrosine-tRNA_ligase_regulator"/>
</dbReference>
<dbReference type="InterPro" id="IPR012340">
    <property type="entry name" value="NA-bd_OB-fold"/>
</dbReference>
<protein>
    <submittedName>
        <fullName evidence="5">tRNA-binding protein</fullName>
    </submittedName>
</protein>
<dbReference type="Pfam" id="PF01588">
    <property type="entry name" value="tRNA_bind"/>
    <property type="match status" value="1"/>
</dbReference>
<evidence type="ECO:0000256" key="2">
    <source>
        <dbReference type="ARBA" id="ARBA00022884"/>
    </source>
</evidence>
<dbReference type="RefSeq" id="WP_086455724.1">
    <property type="nucleotide sequence ID" value="NZ_FXWL01000001.1"/>
</dbReference>
<keyword evidence="2 3" id="KW-0694">RNA-binding</keyword>
<dbReference type="AlphaFoldDB" id="A0A1Y6EDF1"/>
<dbReference type="NCBIfam" id="TIGR02222">
    <property type="entry name" value="chap_CsaA"/>
    <property type="match status" value="1"/>
</dbReference>
<name>A0A1Y6EDF1_9SPHN</name>
<evidence type="ECO:0000313" key="6">
    <source>
        <dbReference type="Proteomes" id="UP000194469"/>
    </source>
</evidence>
<dbReference type="SUPFAM" id="SSF50249">
    <property type="entry name" value="Nucleic acid-binding proteins"/>
    <property type="match status" value="1"/>
</dbReference>
<dbReference type="NCBIfam" id="NF007494">
    <property type="entry name" value="PRK10089.1-3"/>
    <property type="match status" value="1"/>
</dbReference>
<dbReference type="FunFam" id="2.40.50.140:FF:000165">
    <property type="entry name" value="Chaperone CsaA"/>
    <property type="match status" value="1"/>
</dbReference>
<feature type="domain" description="TRNA-binding" evidence="4">
    <location>
        <begin position="19"/>
        <end position="123"/>
    </location>
</feature>
<keyword evidence="1 3" id="KW-0820">tRNA-binding</keyword>
<evidence type="ECO:0000256" key="1">
    <source>
        <dbReference type="ARBA" id="ARBA00022555"/>
    </source>
</evidence>
<dbReference type="InterPro" id="IPR002547">
    <property type="entry name" value="tRNA-bd_dom"/>
</dbReference>
<sequence length="123" mass="13296">MHLNHDAAAPAAEPIAFDDFLRVDIRIGTIVEAEPFPEARKPAFKLKIDFGPAIGIKKSSAQIVARYAPEELPGRQVAAVVNFPPRQIGKFMSEVLTLGFADAAGEVILFAPDRAVPNGSRLF</sequence>
<dbReference type="PANTHER" id="PTHR11586:SF37">
    <property type="entry name" value="TRNA-BINDING DOMAIN-CONTAINING PROTEIN"/>
    <property type="match status" value="1"/>
</dbReference>
<dbReference type="GO" id="GO:0000049">
    <property type="term" value="F:tRNA binding"/>
    <property type="evidence" value="ECO:0007669"/>
    <property type="project" value="UniProtKB-UniRule"/>
</dbReference>
<organism evidence="5 6">
    <name type="scientific">Sphingopyxis terrae subsp. ummariensis</name>
    <dbReference type="NCBI Taxonomy" id="429001"/>
    <lineage>
        <taxon>Bacteria</taxon>
        <taxon>Pseudomonadati</taxon>
        <taxon>Pseudomonadota</taxon>
        <taxon>Alphaproteobacteria</taxon>
        <taxon>Sphingomonadales</taxon>
        <taxon>Sphingomonadaceae</taxon>
        <taxon>Sphingopyxis</taxon>
    </lineage>
</organism>
<dbReference type="CDD" id="cd02798">
    <property type="entry name" value="tRNA_bind_CsaA"/>
    <property type="match status" value="1"/>
</dbReference>